<accession>A0A2A5JAZ1</accession>
<dbReference type="EMBL" id="NOVD01000008">
    <property type="protein sequence ID" value="PCK26512.1"/>
    <property type="molecule type" value="Genomic_DNA"/>
</dbReference>
<sequence length="231" mass="24601">MERALTHSGTVVSGTAESGGRQRRSQAAANRNRIIEAAITAFAADPDASMDDVAKAAGVVRRTVYAHFDSREALINGIVDEASTDLVAALSQAGKPPERPDLATAVLALLSWPVGDRFRMLLSFARKELGEQRILDLMEPARAVSISVVERGQRDGTFSTYLPAETLVAMTEAITITLFDQANSGLITDSGESFAAVCLVIAGISPDRSAEVVAEASEWIRESLPSGRRAD</sequence>
<dbReference type="Proteomes" id="UP000230886">
    <property type="component" value="Unassembled WGS sequence"/>
</dbReference>
<feature type="region of interest" description="Disordered" evidence="3">
    <location>
        <begin position="1"/>
        <end position="27"/>
    </location>
</feature>
<dbReference type="GO" id="GO:0000976">
    <property type="term" value="F:transcription cis-regulatory region binding"/>
    <property type="evidence" value="ECO:0007669"/>
    <property type="project" value="TreeGrafter"/>
</dbReference>
<dbReference type="RefSeq" id="WP_021333393.1">
    <property type="nucleotide sequence ID" value="NZ_NOVD01000008.1"/>
</dbReference>
<dbReference type="AlphaFoldDB" id="A0A2A5JAZ1"/>
<dbReference type="InterPro" id="IPR050109">
    <property type="entry name" value="HTH-type_TetR-like_transc_reg"/>
</dbReference>
<keyword evidence="1 2" id="KW-0238">DNA-binding</keyword>
<reference evidence="5 6" key="1">
    <citation type="submission" date="2017-07" db="EMBL/GenBank/DDBJ databases">
        <title>Draft sequence of Rhodococcus enclensis 23b-28.</title>
        <authorList>
            <person name="Besaury L."/>
            <person name="Sancelme M."/>
            <person name="Amato P."/>
            <person name="Lallement A."/>
            <person name="Delort A.-M."/>
        </authorList>
    </citation>
    <scope>NUCLEOTIDE SEQUENCE [LARGE SCALE GENOMIC DNA]</scope>
    <source>
        <strain evidence="5 6">23b-28</strain>
    </source>
</reference>
<evidence type="ECO:0000313" key="6">
    <source>
        <dbReference type="Proteomes" id="UP000230886"/>
    </source>
</evidence>
<gene>
    <name evidence="5" type="ORF">CHR55_14020</name>
</gene>
<name>A0A2A5JAZ1_RHOSG</name>
<evidence type="ECO:0000256" key="1">
    <source>
        <dbReference type="ARBA" id="ARBA00023125"/>
    </source>
</evidence>
<dbReference type="Gene3D" id="1.10.357.10">
    <property type="entry name" value="Tetracycline Repressor, domain 2"/>
    <property type="match status" value="1"/>
</dbReference>
<dbReference type="SUPFAM" id="SSF46689">
    <property type="entry name" value="Homeodomain-like"/>
    <property type="match status" value="1"/>
</dbReference>
<evidence type="ECO:0000256" key="3">
    <source>
        <dbReference type="SAM" id="MobiDB-lite"/>
    </source>
</evidence>
<dbReference type="GO" id="GO:0003700">
    <property type="term" value="F:DNA-binding transcription factor activity"/>
    <property type="evidence" value="ECO:0007669"/>
    <property type="project" value="TreeGrafter"/>
</dbReference>
<feature type="domain" description="HTH tetR-type" evidence="4">
    <location>
        <begin position="28"/>
        <end position="86"/>
    </location>
</feature>
<organism evidence="5 6">
    <name type="scientific">Rhodococcus qingshengii</name>
    <dbReference type="NCBI Taxonomy" id="334542"/>
    <lineage>
        <taxon>Bacteria</taxon>
        <taxon>Bacillati</taxon>
        <taxon>Actinomycetota</taxon>
        <taxon>Actinomycetes</taxon>
        <taxon>Mycobacteriales</taxon>
        <taxon>Nocardiaceae</taxon>
        <taxon>Rhodococcus</taxon>
        <taxon>Rhodococcus erythropolis group</taxon>
    </lineage>
</organism>
<dbReference type="InterPro" id="IPR001647">
    <property type="entry name" value="HTH_TetR"/>
</dbReference>
<feature type="compositionally biased region" description="Polar residues" evidence="3">
    <location>
        <begin position="7"/>
        <end position="16"/>
    </location>
</feature>
<evidence type="ECO:0000313" key="5">
    <source>
        <dbReference type="EMBL" id="PCK26512.1"/>
    </source>
</evidence>
<dbReference type="InterPro" id="IPR009057">
    <property type="entry name" value="Homeodomain-like_sf"/>
</dbReference>
<feature type="DNA-binding region" description="H-T-H motif" evidence="2">
    <location>
        <begin position="49"/>
        <end position="68"/>
    </location>
</feature>
<protein>
    <submittedName>
        <fullName evidence="5">TetR/AcrR family transcriptional regulator</fullName>
    </submittedName>
</protein>
<comment type="caution">
    <text evidence="5">The sequence shown here is derived from an EMBL/GenBank/DDBJ whole genome shotgun (WGS) entry which is preliminary data.</text>
</comment>
<dbReference type="PANTHER" id="PTHR30055:SF209">
    <property type="entry name" value="POSSIBLE TRANSCRIPTIONAL REGULATORY PROTEIN (PROBABLY TETR-FAMILY)"/>
    <property type="match status" value="1"/>
</dbReference>
<evidence type="ECO:0000256" key="2">
    <source>
        <dbReference type="PROSITE-ProRule" id="PRU00335"/>
    </source>
</evidence>
<dbReference type="PROSITE" id="PS50977">
    <property type="entry name" value="HTH_TETR_2"/>
    <property type="match status" value="1"/>
</dbReference>
<dbReference type="PANTHER" id="PTHR30055">
    <property type="entry name" value="HTH-TYPE TRANSCRIPTIONAL REGULATOR RUTR"/>
    <property type="match status" value="1"/>
</dbReference>
<proteinExistence type="predicted"/>
<dbReference type="Pfam" id="PF00440">
    <property type="entry name" value="TetR_N"/>
    <property type="match status" value="1"/>
</dbReference>
<evidence type="ECO:0000259" key="4">
    <source>
        <dbReference type="PROSITE" id="PS50977"/>
    </source>
</evidence>